<evidence type="ECO:0000259" key="5">
    <source>
        <dbReference type="Pfam" id="PF22692"/>
    </source>
</evidence>
<dbReference type="Pfam" id="PF00460">
    <property type="entry name" value="Flg_bb_rod"/>
    <property type="match status" value="1"/>
</dbReference>
<sequence>MLRGFYSAASGMMAQQRKTEMLNNNISNVNTPGFKEDKGAIRTFPEMLLQAKNTTGQNGQGSHPIGELATGVYMQEKTANTVQGDLQETGNAVDVAILNGNVPENEAGDPSSIYFAVTNEDGETGYSRNGNFAVDGAGFLTTSQGHYIQDTDGQPIAVGNERFTLSRDGIVTTEDGEQAGQIAIAYSENSDDLVKEGSGLYRSENGDLPPAGESGADYQLQQGFVERSNVDTTQTMGELTSSYRNFESNQKILQSYDQSMQRAVNEVGRLG</sequence>
<dbReference type="SUPFAM" id="SSF117143">
    <property type="entry name" value="Flagellar hook protein flgE"/>
    <property type="match status" value="1"/>
</dbReference>
<keyword evidence="2" id="KW-0975">Bacterial flagellum</keyword>
<dbReference type="Pfam" id="PF06429">
    <property type="entry name" value="Flg_bbr_C"/>
    <property type="match status" value="1"/>
</dbReference>
<dbReference type="InterPro" id="IPR001444">
    <property type="entry name" value="Flag_bb_rod_N"/>
</dbReference>
<dbReference type="PANTHER" id="PTHR30435:SF19">
    <property type="entry name" value="FLAGELLAR BASAL-BODY ROD PROTEIN FLGG"/>
    <property type="match status" value="1"/>
</dbReference>
<feature type="domain" description="Flagellar basal body rod protein N-terminal" evidence="3">
    <location>
        <begin position="5"/>
        <end position="35"/>
    </location>
</feature>
<accession>A0A419V7K0</accession>
<keyword evidence="6" id="KW-0282">Flagellum</keyword>
<evidence type="ECO:0000256" key="1">
    <source>
        <dbReference type="ARBA" id="ARBA00009677"/>
    </source>
</evidence>
<dbReference type="NCBIfam" id="TIGR03506">
    <property type="entry name" value="FlgEFG_subfam"/>
    <property type="match status" value="1"/>
</dbReference>
<dbReference type="GO" id="GO:0009425">
    <property type="term" value="C:bacterial-type flagellum basal body"/>
    <property type="evidence" value="ECO:0007669"/>
    <property type="project" value="UniProtKB-SubCell"/>
</dbReference>
<dbReference type="InterPro" id="IPR037925">
    <property type="entry name" value="FlgE/F/G-like"/>
</dbReference>
<keyword evidence="6" id="KW-0966">Cell projection</keyword>
<keyword evidence="6" id="KW-0969">Cilium</keyword>
<dbReference type="PANTHER" id="PTHR30435">
    <property type="entry name" value="FLAGELLAR PROTEIN"/>
    <property type="match status" value="1"/>
</dbReference>
<dbReference type="AlphaFoldDB" id="A0A419V7K0"/>
<dbReference type="InterPro" id="IPR053967">
    <property type="entry name" value="LlgE_F_G-like_D1"/>
</dbReference>
<comment type="caution">
    <text evidence="6">The sequence shown here is derived from an EMBL/GenBank/DDBJ whole genome shotgun (WGS) entry which is preliminary data.</text>
</comment>
<dbReference type="Proteomes" id="UP000285120">
    <property type="component" value="Unassembled WGS sequence"/>
</dbReference>
<evidence type="ECO:0000313" key="6">
    <source>
        <dbReference type="EMBL" id="RKD76096.1"/>
    </source>
</evidence>
<feature type="domain" description="Flagellar hook protein FlgE/F/G-like D1" evidence="5">
    <location>
        <begin position="114"/>
        <end position="172"/>
    </location>
</feature>
<dbReference type="Pfam" id="PF22692">
    <property type="entry name" value="LlgE_F_G_D1"/>
    <property type="match status" value="1"/>
</dbReference>
<comment type="subcellular location">
    <subcellularLocation>
        <location evidence="2">Bacterial flagellum basal body</location>
    </subcellularLocation>
</comment>
<reference evidence="6 7" key="1">
    <citation type="submission" date="2018-09" db="EMBL/GenBank/DDBJ databases">
        <title>Genomic Encyclopedia of Archaeal and Bacterial Type Strains, Phase II (KMG-II): from individual species to whole genera.</title>
        <authorList>
            <person name="Goeker M."/>
        </authorList>
    </citation>
    <scope>NUCLEOTIDE SEQUENCE [LARGE SCALE GENOMIC DNA]</scope>
    <source>
        <strain evidence="6 7">DSM 17008</strain>
    </source>
</reference>
<dbReference type="GO" id="GO:0071978">
    <property type="term" value="P:bacterial-type flagellum-dependent swarming motility"/>
    <property type="evidence" value="ECO:0007669"/>
    <property type="project" value="TreeGrafter"/>
</dbReference>
<dbReference type="OrthoDB" id="9800375at2"/>
<comment type="similarity">
    <text evidence="1 2">Belongs to the flagella basal body rod proteins family.</text>
</comment>
<feature type="domain" description="Flagellar basal-body/hook protein C-terminal" evidence="4">
    <location>
        <begin position="221"/>
        <end position="265"/>
    </location>
</feature>
<protein>
    <submittedName>
        <fullName evidence="6">Flagellar basal-body rod protein FlgG</fullName>
    </submittedName>
</protein>
<evidence type="ECO:0000259" key="3">
    <source>
        <dbReference type="Pfam" id="PF00460"/>
    </source>
</evidence>
<dbReference type="RefSeq" id="WP_120191516.1">
    <property type="nucleotide sequence ID" value="NZ_RAPK01000006.1"/>
</dbReference>
<dbReference type="InterPro" id="IPR020013">
    <property type="entry name" value="Flagellar_FlgE/F/G"/>
</dbReference>
<name>A0A419V7K0_9BACL</name>
<organism evidence="6 7">
    <name type="scientific">Sinobaca qinghaiensis</name>
    <dbReference type="NCBI Taxonomy" id="342944"/>
    <lineage>
        <taxon>Bacteria</taxon>
        <taxon>Bacillati</taxon>
        <taxon>Bacillota</taxon>
        <taxon>Bacilli</taxon>
        <taxon>Bacillales</taxon>
        <taxon>Sporolactobacillaceae</taxon>
        <taxon>Sinobaca</taxon>
    </lineage>
</organism>
<dbReference type="InterPro" id="IPR010930">
    <property type="entry name" value="Flg_bb/hook_C_dom"/>
</dbReference>
<evidence type="ECO:0000256" key="2">
    <source>
        <dbReference type="RuleBase" id="RU362116"/>
    </source>
</evidence>
<keyword evidence="7" id="KW-1185">Reference proteome</keyword>
<evidence type="ECO:0000259" key="4">
    <source>
        <dbReference type="Pfam" id="PF06429"/>
    </source>
</evidence>
<evidence type="ECO:0000313" key="7">
    <source>
        <dbReference type="Proteomes" id="UP000285120"/>
    </source>
</evidence>
<proteinExistence type="inferred from homology"/>
<gene>
    <name evidence="6" type="ORF">ATL39_0308</name>
</gene>
<dbReference type="EMBL" id="RAPK01000006">
    <property type="protein sequence ID" value="RKD76096.1"/>
    <property type="molecule type" value="Genomic_DNA"/>
</dbReference>